<evidence type="ECO:0000313" key="1">
    <source>
        <dbReference type="EMBL" id="AIA93101.1"/>
    </source>
</evidence>
<dbReference type="SUPFAM" id="SSF51445">
    <property type="entry name" value="(Trans)glycosidases"/>
    <property type="match status" value="1"/>
</dbReference>
<dbReference type="InterPro" id="IPR001360">
    <property type="entry name" value="Glyco_hydro_1"/>
</dbReference>
<dbReference type="EMBL" id="KF125769">
    <property type="protein sequence ID" value="AIA93101.1"/>
    <property type="molecule type" value="Genomic_DNA"/>
</dbReference>
<dbReference type="Gene3D" id="3.20.20.80">
    <property type="entry name" value="Glycosidases"/>
    <property type="match status" value="1"/>
</dbReference>
<reference evidence="1" key="1">
    <citation type="journal article" date="2013" name="Environ. Microbiol.">
        <title>Seasonally variable intestinal metagenomes of the red palm weevil (Rhynchophorus ferrugineus).</title>
        <authorList>
            <person name="Jia S."/>
            <person name="Zhang X."/>
            <person name="Zhang G."/>
            <person name="Yin A."/>
            <person name="Zhang S."/>
            <person name="Li F."/>
            <person name="Wang L."/>
            <person name="Zhao D."/>
            <person name="Yun Q."/>
            <person name="Tala"/>
            <person name="Wang J."/>
            <person name="Sun G."/>
            <person name="Baabdullah M."/>
            <person name="Yu X."/>
            <person name="Hu S."/>
            <person name="Al-Mssallem I.S."/>
            <person name="Yu J."/>
        </authorList>
    </citation>
    <scope>NUCLEOTIDE SEQUENCE</scope>
</reference>
<name>A0A060CJY1_9BURK</name>
<dbReference type="Pfam" id="PF00232">
    <property type="entry name" value="Glyco_hydro_1"/>
    <property type="match status" value="1"/>
</dbReference>
<feature type="non-terminal residue" evidence="1">
    <location>
        <position position="1"/>
    </location>
</feature>
<dbReference type="AlphaFoldDB" id="A0A060CJY1"/>
<dbReference type="GO" id="GO:0005975">
    <property type="term" value="P:carbohydrate metabolic process"/>
    <property type="evidence" value="ECO:0007669"/>
    <property type="project" value="InterPro"/>
</dbReference>
<proteinExistence type="predicted"/>
<dbReference type="InterPro" id="IPR017853">
    <property type="entry name" value="GH"/>
</dbReference>
<organism evidence="1">
    <name type="scientific">uncultured Burkholderia sp</name>
    <dbReference type="NCBI Taxonomy" id="188058"/>
    <lineage>
        <taxon>Bacteria</taxon>
        <taxon>Pseudomonadati</taxon>
        <taxon>Pseudomonadota</taxon>
        <taxon>Betaproteobacteria</taxon>
        <taxon>Burkholderiales</taxon>
        <taxon>Burkholderiaceae</taxon>
        <taxon>Burkholderia</taxon>
        <taxon>environmental samples</taxon>
    </lineage>
</organism>
<accession>A0A060CJY1</accession>
<protein>
    <submittedName>
        <fullName evidence="1">CAZy families GH1 protein</fullName>
    </submittedName>
</protein>
<sequence length="61" mass="7003">DRDGRGISNWDIFTDQQDNGKRYSNKGCTEFEKRYAEDINILADAGIKAFRFFYLMATASA</sequence>
<dbReference type="GO" id="GO:0004553">
    <property type="term" value="F:hydrolase activity, hydrolyzing O-glycosyl compounds"/>
    <property type="evidence" value="ECO:0007669"/>
    <property type="project" value="InterPro"/>
</dbReference>